<gene>
    <name evidence="1" type="ORF">SDC9_103736</name>
</gene>
<comment type="caution">
    <text evidence="1">The sequence shown here is derived from an EMBL/GenBank/DDBJ whole genome shotgun (WGS) entry which is preliminary data.</text>
</comment>
<dbReference type="AlphaFoldDB" id="A0A645AUZ8"/>
<evidence type="ECO:0000313" key="1">
    <source>
        <dbReference type="EMBL" id="MPM56919.1"/>
    </source>
</evidence>
<proteinExistence type="predicted"/>
<sequence length="52" mass="6149">MYISHTAHKMKELINPAKDNYPKMVVSMDDFQGNTRNGIQHIRLIDFLSKDW</sequence>
<organism evidence="1">
    <name type="scientific">bioreactor metagenome</name>
    <dbReference type="NCBI Taxonomy" id="1076179"/>
    <lineage>
        <taxon>unclassified sequences</taxon>
        <taxon>metagenomes</taxon>
        <taxon>ecological metagenomes</taxon>
    </lineage>
</organism>
<reference evidence="1" key="1">
    <citation type="submission" date="2019-08" db="EMBL/GenBank/DDBJ databases">
        <authorList>
            <person name="Kucharzyk K."/>
            <person name="Murdoch R.W."/>
            <person name="Higgins S."/>
            <person name="Loffler F."/>
        </authorList>
    </citation>
    <scope>NUCLEOTIDE SEQUENCE</scope>
</reference>
<dbReference type="EMBL" id="VSSQ01016001">
    <property type="protein sequence ID" value="MPM56919.1"/>
    <property type="molecule type" value="Genomic_DNA"/>
</dbReference>
<name>A0A645AUZ8_9ZZZZ</name>
<protein>
    <submittedName>
        <fullName evidence="1">Uncharacterized protein</fullName>
    </submittedName>
</protein>
<accession>A0A645AUZ8</accession>